<evidence type="ECO:0000313" key="9">
    <source>
        <dbReference type="EnsemblFungi" id="FOXG_01932P0"/>
    </source>
</evidence>
<proteinExistence type="inferred from homology"/>
<feature type="region of interest" description="Disordered" evidence="6">
    <location>
        <begin position="230"/>
        <end position="249"/>
    </location>
</feature>
<feature type="chain" id="PRO_5010613234" description="endo-1,3(4)-beta-glucanase" evidence="7">
    <location>
        <begin position="20"/>
        <end position="520"/>
    </location>
</feature>
<organism evidence="9 10">
    <name type="scientific">Fusarium oxysporum (strain Fo5176)</name>
    <name type="common">Fusarium vascular wilt</name>
    <dbReference type="NCBI Taxonomy" id="660025"/>
    <lineage>
        <taxon>Eukaryota</taxon>
        <taxon>Fungi</taxon>
        <taxon>Dikarya</taxon>
        <taxon>Ascomycota</taxon>
        <taxon>Pezizomycotina</taxon>
        <taxon>Sordariomycetes</taxon>
        <taxon>Hypocreomycetidae</taxon>
        <taxon>Hypocreales</taxon>
        <taxon>Nectriaceae</taxon>
        <taxon>Fusarium</taxon>
        <taxon>Fusarium oxysporum species complex</taxon>
    </lineage>
</organism>
<dbReference type="GO" id="GO:0009251">
    <property type="term" value="P:glucan catabolic process"/>
    <property type="evidence" value="ECO:0007669"/>
    <property type="project" value="TreeGrafter"/>
</dbReference>
<evidence type="ECO:0000256" key="4">
    <source>
        <dbReference type="ARBA" id="ARBA00022801"/>
    </source>
</evidence>
<dbReference type="PROSITE" id="PS51762">
    <property type="entry name" value="GH16_2"/>
    <property type="match status" value="1"/>
</dbReference>
<dbReference type="VEuPathDB" id="FungiDB:FOXG_01932"/>
<feature type="region of interest" description="Disordered" evidence="6">
    <location>
        <begin position="471"/>
        <end position="507"/>
    </location>
</feature>
<feature type="domain" description="GH16" evidence="8">
    <location>
        <begin position="17"/>
        <end position="285"/>
    </location>
</feature>
<dbReference type="Gene3D" id="2.60.120.200">
    <property type="match status" value="1"/>
</dbReference>
<sequence>MHSSILALGLAAFFNGAFAQNNSYSRYSLKTTYDSSNFFEAFEFFNEEDPTHGFVDYVDADAANSEGLAGYVDGAVYMGVDYQTKNPSNGRRSVRVTSHDAFTHGLFVADIAHMPGSIPGVWPAYWMFGPNWPTSGEIDILEGVNTQTENKISLHTGPGCSITNDGTTQGTTLESENCDSAGASAGCGQNTSDNQNYGDGFNDIGGGVYATEWTSERHTLWFFHRGRRRQDIQSGNPTPSSWGPPAAKFNGGKGCNIDDHFKENNIVFDTTFCGDWAGSPDVWGKNPETSSLGDCKDYVANNPADFKNAYWLVNSIKVYVQGGSYGGGNGTTGGGNSGSGNSGSGNSGNGNSGNGNSGNGNSGNGNSGNGNSGNGNSGNGTRVMETRATETVAMATVVTARAETVMARPTHPAVLSQDKALRTVSKVRTVMDTLLTVNKAKTKATAIPLSNSKAKAVATALAKVTIMANTMAPEPTRPPSPNQAAPQAGTETVGESGPSDPSSRSDILHEQVELLFFTNI</sequence>
<dbReference type="InterPro" id="IPR013320">
    <property type="entry name" value="ConA-like_dom_sf"/>
</dbReference>
<comment type="catalytic activity">
    <reaction evidence="1">
        <text>Endohydrolysis of (1-&gt;3)- or (1-&gt;4)-linkages in beta-D-glucans when the glucose residue whose reducing group is involved in the linkage to be hydrolyzed is itself substituted at C-3.</text>
        <dbReference type="EC" id="3.2.1.6"/>
    </reaction>
</comment>
<dbReference type="Proteomes" id="UP000002489">
    <property type="component" value="Unassembled WGS sequence"/>
</dbReference>
<keyword evidence="7" id="KW-0732">Signal</keyword>
<name>A0A0D2XDF3_FUSOF</name>
<dbReference type="Pfam" id="PF26113">
    <property type="entry name" value="GH16_XgeA"/>
    <property type="match status" value="1"/>
</dbReference>
<dbReference type="GO" id="GO:0052861">
    <property type="term" value="F:endo-1,3(4)-beta-glucanase activity"/>
    <property type="evidence" value="ECO:0007669"/>
    <property type="project" value="UniProtKB-EC"/>
</dbReference>
<dbReference type="SMR" id="A0A0D2XDF3"/>
<dbReference type="PANTHER" id="PTHR10963">
    <property type="entry name" value="GLYCOSYL HYDROLASE-RELATED"/>
    <property type="match status" value="1"/>
</dbReference>
<dbReference type="AlphaFoldDB" id="A0A0D2XDF3"/>
<dbReference type="InterPro" id="IPR000757">
    <property type="entry name" value="Beta-glucanase-like"/>
</dbReference>
<dbReference type="EC" id="3.2.1.6" evidence="3"/>
<evidence type="ECO:0000256" key="7">
    <source>
        <dbReference type="SAM" id="SignalP"/>
    </source>
</evidence>
<evidence type="ECO:0000256" key="3">
    <source>
        <dbReference type="ARBA" id="ARBA00012599"/>
    </source>
</evidence>
<reference evidence="9" key="2">
    <citation type="submission" date="2025-08" db="UniProtKB">
        <authorList>
            <consortium name="EnsemblFungi"/>
        </authorList>
    </citation>
    <scope>IDENTIFICATION</scope>
    <source>
        <strain evidence="9">4287 / CBS 123668 / FGSC 9935 / NRRL 34936</strain>
    </source>
</reference>
<accession>A0A0D2XDF3</accession>
<evidence type="ECO:0000256" key="1">
    <source>
        <dbReference type="ARBA" id="ARBA00000124"/>
    </source>
</evidence>
<dbReference type="PANTHER" id="PTHR10963:SF24">
    <property type="entry name" value="GLYCOSIDASE C21B10.07-RELATED"/>
    <property type="match status" value="1"/>
</dbReference>
<evidence type="ECO:0000313" key="10">
    <source>
        <dbReference type="Proteomes" id="UP000002489"/>
    </source>
</evidence>
<dbReference type="EnsemblFungi" id="FOXG_01932T0">
    <property type="protein sequence ID" value="FOXG_01932P0"/>
    <property type="gene ID" value="FOXG_01932"/>
</dbReference>
<feature type="compositionally biased region" description="Polar residues" evidence="6">
    <location>
        <begin position="232"/>
        <end position="241"/>
    </location>
</feature>
<evidence type="ECO:0000259" key="8">
    <source>
        <dbReference type="PROSITE" id="PS51762"/>
    </source>
</evidence>
<evidence type="ECO:0000256" key="6">
    <source>
        <dbReference type="SAM" id="MobiDB-lite"/>
    </source>
</evidence>
<keyword evidence="4" id="KW-0378">Hydrolase</keyword>
<dbReference type="FunFam" id="2.60.120.200:FF:000114">
    <property type="entry name" value="Probable endo-1,3(4)-beta-glucanase NFIA_089530"/>
    <property type="match status" value="1"/>
</dbReference>
<feature type="compositionally biased region" description="Gly residues" evidence="6">
    <location>
        <begin position="331"/>
        <end position="378"/>
    </location>
</feature>
<dbReference type="CDD" id="cd02181">
    <property type="entry name" value="GH16_fungal_Lam16A_glucanase"/>
    <property type="match status" value="1"/>
</dbReference>
<protein>
    <recommendedName>
        <fullName evidence="3">endo-1,3(4)-beta-glucanase</fullName>
        <ecNumber evidence="3">3.2.1.6</ecNumber>
    </recommendedName>
</protein>
<reference evidence="10" key="1">
    <citation type="journal article" date="2012" name="Mol. Plant Microbe Interact.">
        <title>A highly conserved effector in Fusarium oxysporum is required for full virulence on Arabidopsis.</title>
        <authorList>
            <person name="Thatcher L.F."/>
            <person name="Gardiner D.M."/>
            <person name="Kazan K."/>
            <person name="Manners J."/>
        </authorList>
    </citation>
    <scope>NUCLEOTIDE SEQUENCE [LARGE SCALE GENOMIC DNA]</scope>
    <source>
        <strain evidence="10">Fo5176</strain>
    </source>
</reference>
<gene>
    <name evidence="9" type="primary">28944160</name>
</gene>
<dbReference type="STRING" id="426428.A0A0D2XDF3"/>
<comment type="similarity">
    <text evidence="2">Belongs to the glycosyl hydrolase 16 family.</text>
</comment>
<dbReference type="InterPro" id="IPR050546">
    <property type="entry name" value="Glycosyl_Hydrlase_16"/>
</dbReference>
<dbReference type="SUPFAM" id="SSF49899">
    <property type="entry name" value="Concanavalin A-like lectins/glucanases"/>
    <property type="match status" value="1"/>
</dbReference>
<feature type="region of interest" description="Disordered" evidence="6">
    <location>
        <begin position="331"/>
        <end position="382"/>
    </location>
</feature>
<evidence type="ECO:0000256" key="2">
    <source>
        <dbReference type="ARBA" id="ARBA00006865"/>
    </source>
</evidence>
<feature type="signal peptide" evidence="7">
    <location>
        <begin position="1"/>
        <end position="19"/>
    </location>
</feature>
<evidence type="ECO:0000256" key="5">
    <source>
        <dbReference type="ARBA" id="ARBA00023295"/>
    </source>
</evidence>
<keyword evidence="5" id="KW-0326">Glycosidase</keyword>